<dbReference type="PROSITE" id="PS00086">
    <property type="entry name" value="CYTOCHROME_P450"/>
    <property type="match status" value="1"/>
</dbReference>
<evidence type="ECO:0000256" key="10">
    <source>
        <dbReference type="RuleBase" id="RU000461"/>
    </source>
</evidence>
<evidence type="ECO:0000256" key="5">
    <source>
        <dbReference type="ARBA" id="ARBA00023002"/>
    </source>
</evidence>
<evidence type="ECO:0000256" key="4">
    <source>
        <dbReference type="ARBA" id="ARBA00022723"/>
    </source>
</evidence>
<dbReference type="InterPro" id="IPR001128">
    <property type="entry name" value="Cyt_P450"/>
</dbReference>
<keyword evidence="3 9" id="KW-0349">Heme</keyword>
<dbReference type="SUPFAM" id="SSF48264">
    <property type="entry name" value="Cytochrome P450"/>
    <property type="match status" value="2"/>
</dbReference>
<organism evidence="11 12">
    <name type="scientific">Ficus carica</name>
    <name type="common">Common fig</name>
    <dbReference type="NCBI Taxonomy" id="3494"/>
    <lineage>
        <taxon>Eukaryota</taxon>
        <taxon>Viridiplantae</taxon>
        <taxon>Streptophyta</taxon>
        <taxon>Embryophyta</taxon>
        <taxon>Tracheophyta</taxon>
        <taxon>Spermatophyta</taxon>
        <taxon>Magnoliopsida</taxon>
        <taxon>eudicotyledons</taxon>
        <taxon>Gunneridae</taxon>
        <taxon>Pentapetalae</taxon>
        <taxon>rosids</taxon>
        <taxon>fabids</taxon>
        <taxon>Rosales</taxon>
        <taxon>Moraceae</taxon>
        <taxon>Ficeae</taxon>
        <taxon>Ficus</taxon>
    </lineage>
</organism>
<dbReference type="GO" id="GO:0016705">
    <property type="term" value="F:oxidoreductase activity, acting on paired donors, with incorporation or reduction of molecular oxygen"/>
    <property type="evidence" value="ECO:0007669"/>
    <property type="project" value="InterPro"/>
</dbReference>
<dbReference type="GO" id="GO:0005506">
    <property type="term" value="F:iron ion binding"/>
    <property type="evidence" value="ECO:0007669"/>
    <property type="project" value="InterPro"/>
</dbReference>
<evidence type="ECO:0000313" key="11">
    <source>
        <dbReference type="EMBL" id="GMN35007.1"/>
    </source>
</evidence>
<dbReference type="InterPro" id="IPR017972">
    <property type="entry name" value="Cyt_P450_CS"/>
</dbReference>
<evidence type="ECO:0000256" key="2">
    <source>
        <dbReference type="ARBA" id="ARBA00010617"/>
    </source>
</evidence>
<comment type="subcellular location">
    <subcellularLocation>
        <location evidence="1">Membrane</location>
    </subcellularLocation>
</comment>
<evidence type="ECO:0000256" key="1">
    <source>
        <dbReference type="ARBA" id="ARBA00004370"/>
    </source>
</evidence>
<dbReference type="GO" id="GO:0020037">
    <property type="term" value="F:heme binding"/>
    <property type="evidence" value="ECO:0007669"/>
    <property type="project" value="InterPro"/>
</dbReference>
<dbReference type="EMBL" id="BTGU01000005">
    <property type="protein sequence ID" value="GMN35007.1"/>
    <property type="molecule type" value="Genomic_DNA"/>
</dbReference>
<protein>
    <recommendedName>
        <fullName evidence="13">Cytochrome P450</fullName>
    </recommendedName>
</protein>
<dbReference type="AlphaFoldDB" id="A0AA88CYT6"/>
<dbReference type="Gene3D" id="1.10.630.10">
    <property type="entry name" value="Cytochrome P450"/>
    <property type="match status" value="2"/>
</dbReference>
<dbReference type="CDD" id="cd20653">
    <property type="entry name" value="CYP81"/>
    <property type="match status" value="1"/>
</dbReference>
<keyword evidence="7 10" id="KW-0503">Monooxygenase</keyword>
<dbReference type="FunFam" id="1.10.630.10:FF:000023">
    <property type="entry name" value="Cytochrome P450 family protein"/>
    <property type="match status" value="1"/>
</dbReference>
<dbReference type="Proteomes" id="UP001187192">
    <property type="component" value="Unassembled WGS sequence"/>
</dbReference>
<dbReference type="PANTHER" id="PTHR47947">
    <property type="entry name" value="CYTOCHROME P450 82C3-RELATED"/>
    <property type="match status" value="1"/>
</dbReference>
<evidence type="ECO:0000256" key="3">
    <source>
        <dbReference type="ARBA" id="ARBA00022617"/>
    </source>
</evidence>
<dbReference type="InterPro" id="IPR036396">
    <property type="entry name" value="Cyt_P450_sf"/>
</dbReference>
<sequence>MYTPFYYYILLFIILYFLKKHLLKTNRNLPPSPALSLPIIGHLYLIKKPLHRTLAKLSSKHGPILHIQFGSRPAVLVSSPSAVEECFTMNDIAFANRPRLLAGKHLGYDFTTLVWASYGPHWRNLRRIASIELLSTNRLQMFYGIRISETRSLVRHLFRGCQGGDQFLIVNMKSLLFELTLNVMMRMIAGKRYYGEGEAGLEARQFREIVTETFELSTVTNVGDFLPALNYLGISGLKKKLVKLKRKREKFMQDLIEQHRKAREKSASGGQNKTMIDVLLSLQETEPEYYTDEIIRGMMQVLLAAGTDTSAATIEWALSLMLNHPHTLAKASAEIEGQVGQTRLLDESDLPNLPYLRCVIDETLRMCPVDPLLVPHEASEDCTVGGFHVPRGTMLLVNTWAIQNDQKYWAEPEEFRPERFRGVEGEREGLGFLLFPFGAGRRGCPGEGLAQRMVGLVLGTLIQCFEWERKGEEMVDMTEALYAFSYRFVDKIKNHLPSPFPVLPIIGHFYLFKKPLHRTLSKISNRHGPVLPLRFGSRPVLLISSPSAAEECLGKNDAVFANRPSLLAGKHLGYNYTSLVWAPYGDHWRNLRRISTL</sequence>
<evidence type="ECO:0000313" key="12">
    <source>
        <dbReference type="Proteomes" id="UP001187192"/>
    </source>
</evidence>
<keyword evidence="4 9" id="KW-0479">Metal-binding</keyword>
<dbReference type="Pfam" id="PF00067">
    <property type="entry name" value="p450"/>
    <property type="match status" value="2"/>
</dbReference>
<keyword evidence="12" id="KW-1185">Reference proteome</keyword>
<dbReference type="InterPro" id="IPR050651">
    <property type="entry name" value="Plant_Cytochrome_P450_Monoox"/>
</dbReference>
<keyword evidence="8" id="KW-0472">Membrane</keyword>
<comment type="caution">
    <text evidence="11">The sequence shown here is derived from an EMBL/GenBank/DDBJ whole genome shotgun (WGS) entry which is preliminary data.</text>
</comment>
<accession>A0AA88CYT6</accession>
<dbReference type="GO" id="GO:0004497">
    <property type="term" value="F:monooxygenase activity"/>
    <property type="evidence" value="ECO:0007669"/>
    <property type="project" value="UniProtKB-KW"/>
</dbReference>
<evidence type="ECO:0008006" key="13">
    <source>
        <dbReference type="Google" id="ProtNLM"/>
    </source>
</evidence>
<evidence type="ECO:0000256" key="8">
    <source>
        <dbReference type="ARBA" id="ARBA00023136"/>
    </source>
</evidence>
<evidence type="ECO:0000256" key="9">
    <source>
        <dbReference type="PIRSR" id="PIRSR602401-1"/>
    </source>
</evidence>
<reference evidence="11" key="1">
    <citation type="submission" date="2023-07" db="EMBL/GenBank/DDBJ databases">
        <title>draft genome sequence of fig (Ficus carica).</title>
        <authorList>
            <person name="Takahashi T."/>
            <person name="Nishimura K."/>
        </authorList>
    </citation>
    <scope>NUCLEOTIDE SEQUENCE</scope>
</reference>
<keyword evidence="5 10" id="KW-0560">Oxidoreductase</keyword>
<feature type="binding site" description="axial binding residue" evidence="9">
    <location>
        <position position="444"/>
    </location>
    <ligand>
        <name>heme</name>
        <dbReference type="ChEBI" id="CHEBI:30413"/>
    </ligand>
    <ligandPart>
        <name>Fe</name>
        <dbReference type="ChEBI" id="CHEBI:18248"/>
    </ligandPart>
</feature>
<keyword evidence="6 9" id="KW-0408">Iron</keyword>
<dbReference type="PANTHER" id="PTHR47947:SF3">
    <property type="entry name" value="CYTOCHROME P450 81D1-LIKE"/>
    <property type="match status" value="1"/>
</dbReference>
<name>A0AA88CYT6_FICCA</name>
<dbReference type="InterPro" id="IPR002401">
    <property type="entry name" value="Cyt_P450_E_grp-I"/>
</dbReference>
<evidence type="ECO:0000256" key="7">
    <source>
        <dbReference type="ARBA" id="ARBA00023033"/>
    </source>
</evidence>
<evidence type="ECO:0000256" key="6">
    <source>
        <dbReference type="ARBA" id="ARBA00023004"/>
    </source>
</evidence>
<dbReference type="PRINTS" id="PR00385">
    <property type="entry name" value="P450"/>
</dbReference>
<proteinExistence type="inferred from homology"/>
<dbReference type="PRINTS" id="PR00463">
    <property type="entry name" value="EP450I"/>
</dbReference>
<comment type="similarity">
    <text evidence="2 10">Belongs to the cytochrome P450 family.</text>
</comment>
<comment type="cofactor">
    <cofactor evidence="9">
        <name>heme</name>
        <dbReference type="ChEBI" id="CHEBI:30413"/>
    </cofactor>
</comment>
<dbReference type="GO" id="GO:0016020">
    <property type="term" value="C:membrane"/>
    <property type="evidence" value="ECO:0007669"/>
    <property type="project" value="UniProtKB-SubCell"/>
</dbReference>
<gene>
    <name evidence="11" type="ORF">TIFTF001_005023</name>
</gene>